<dbReference type="SUPFAM" id="SSF46689">
    <property type="entry name" value="Homeodomain-like"/>
    <property type="match status" value="2"/>
</dbReference>
<dbReference type="Gene3D" id="2.60.120.10">
    <property type="entry name" value="Jelly Rolls"/>
    <property type="match status" value="1"/>
</dbReference>
<dbReference type="InterPro" id="IPR009057">
    <property type="entry name" value="Homeodomain-like_sf"/>
</dbReference>
<keyword evidence="1" id="KW-0805">Transcription regulation</keyword>
<dbReference type="PANTHER" id="PTHR46796">
    <property type="entry name" value="HTH-TYPE TRANSCRIPTIONAL ACTIVATOR RHAS-RELATED"/>
    <property type="match status" value="1"/>
</dbReference>
<gene>
    <name evidence="6" type="ORF">CLV52_3216</name>
</gene>
<dbReference type="PROSITE" id="PS01124">
    <property type="entry name" value="HTH_ARAC_FAMILY_2"/>
    <property type="match status" value="1"/>
</dbReference>
<proteinExistence type="predicted"/>
<comment type="caution">
    <text evidence="6">The sequence shown here is derived from an EMBL/GenBank/DDBJ whole genome shotgun (WGS) entry which is preliminary data.</text>
</comment>
<evidence type="ECO:0000259" key="5">
    <source>
        <dbReference type="PROSITE" id="PS01124"/>
    </source>
</evidence>
<dbReference type="PROSITE" id="PS00041">
    <property type="entry name" value="HTH_ARAC_FAMILY_1"/>
    <property type="match status" value="1"/>
</dbReference>
<accession>A0A4R7FGJ8</accession>
<dbReference type="InterPro" id="IPR014710">
    <property type="entry name" value="RmlC-like_jellyroll"/>
</dbReference>
<feature type="domain" description="HTH araC/xylS-type" evidence="5">
    <location>
        <begin position="187"/>
        <end position="285"/>
    </location>
</feature>
<reference evidence="6 7" key="1">
    <citation type="submission" date="2019-03" db="EMBL/GenBank/DDBJ databases">
        <title>Genomic Encyclopedia of Archaeal and Bacterial Type Strains, Phase II (KMG-II): from individual species to whole genera.</title>
        <authorList>
            <person name="Goeker M."/>
        </authorList>
    </citation>
    <scope>NUCLEOTIDE SEQUENCE [LARGE SCALE GENOMIC DNA]</scope>
    <source>
        <strain evidence="6 7">DSM 24782</strain>
    </source>
</reference>
<dbReference type="InterPro" id="IPR037923">
    <property type="entry name" value="HTH-like"/>
</dbReference>
<evidence type="ECO:0000256" key="2">
    <source>
        <dbReference type="ARBA" id="ARBA00023125"/>
    </source>
</evidence>
<dbReference type="Gene3D" id="1.10.10.60">
    <property type="entry name" value="Homeodomain-like"/>
    <property type="match status" value="2"/>
</dbReference>
<sequence length="288" mass="32034">MLIPDGFPGQRMLVLPRPRVQEFLAQPGTTGLLVTDSGFFPRADSHGRRRSTPISQGVVIACVDGVGWCETESGRFPVQKGQVMVLPPGSPHSYGADGLHPWTLWWFHVAGPAVDRFFAASGLTPENPVRRPRDLYPVVALMSEVLTWMERDSTTTSLNAAAGAAWHALTLLASDRSRETDSKDVIEHTTEYLRNHLADHVSIRELASLASLSPSRFSALFKRQIGYSVVQYHTLLRMARARELLDTTSRPVATIAAEVGYVDSFYFARQFKKVHGMTARQYRAQRKG</sequence>
<dbReference type="CDD" id="cd06986">
    <property type="entry name" value="cupin_MmsR-like_N"/>
    <property type="match status" value="1"/>
</dbReference>
<dbReference type="InterPro" id="IPR003313">
    <property type="entry name" value="AraC-bd"/>
</dbReference>
<evidence type="ECO:0000313" key="7">
    <source>
        <dbReference type="Proteomes" id="UP000295344"/>
    </source>
</evidence>
<evidence type="ECO:0000256" key="1">
    <source>
        <dbReference type="ARBA" id="ARBA00023015"/>
    </source>
</evidence>
<dbReference type="GO" id="GO:0003700">
    <property type="term" value="F:DNA-binding transcription factor activity"/>
    <property type="evidence" value="ECO:0007669"/>
    <property type="project" value="InterPro"/>
</dbReference>
<protein>
    <submittedName>
        <fullName evidence="6">AraC-like DNA-binding protein</fullName>
    </submittedName>
</protein>
<name>A0A4R7FGJ8_9MICO</name>
<dbReference type="SMART" id="SM00342">
    <property type="entry name" value="HTH_ARAC"/>
    <property type="match status" value="1"/>
</dbReference>
<evidence type="ECO:0000256" key="3">
    <source>
        <dbReference type="ARBA" id="ARBA00023159"/>
    </source>
</evidence>
<keyword evidence="2 6" id="KW-0238">DNA-binding</keyword>
<evidence type="ECO:0000313" key="6">
    <source>
        <dbReference type="EMBL" id="TDS76100.1"/>
    </source>
</evidence>
<dbReference type="Proteomes" id="UP000295344">
    <property type="component" value="Unassembled WGS sequence"/>
</dbReference>
<dbReference type="EMBL" id="SOAM01000003">
    <property type="protein sequence ID" value="TDS76100.1"/>
    <property type="molecule type" value="Genomic_DNA"/>
</dbReference>
<dbReference type="Pfam" id="PF12833">
    <property type="entry name" value="HTH_18"/>
    <property type="match status" value="1"/>
</dbReference>
<dbReference type="GO" id="GO:0043565">
    <property type="term" value="F:sequence-specific DNA binding"/>
    <property type="evidence" value="ECO:0007669"/>
    <property type="project" value="InterPro"/>
</dbReference>
<keyword evidence="7" id="KW-1185">Reference proteome</keyword>
<dbReference type="RefSeq" id="WP_133767307.1">
    <property type="nucleotide sequence ID" value="NZ_BAAARP010000001.1"/>
</dbReference>
<dbReference type="InterPro" id="IPR018062">
    <property type="entry name" value="HTH_AraC-typ_CS"/>
</dbReference>
<dbReference type="SUPFAM" id="SSF51215">
    <property type="entry name" value="Regulatory protein AraC"/>
    <property type="match status" value="1"/>
</dbReference>
<dbReference type="OrthoDB" id="3186094at2"/>
<dbReference type="Pfam" id="PF02311">
    <property type="entry name" value="AraC_binding"/>
    <property type="match status" value="1"/>
</dbReference>
<dbReference type="AlphaFoldDB" id="A0A4R7FGJ8"/>
<dbReference type="PANTHER" id="PTHR46796:SF7">
    <property type="entry name" value="ARAC FAMILY TRANSCRIPTIONAL REGULATOR"/>
    <property type="match status" value="1"/>
</dbReference>
<dbReference type="InterPro" id="IPR018060">
    <property type="entry name" value="HTH_AraC"/>
</dbReference>
<dbReference type="InterPro" id="IPR050204">
    <property type="entry name" value="AraC_XylS_family_regulators"/>
</dbReference>
<keyword evidence="4" id="KW-0804">Transcription</keyword>
<keyword evidence="3" id="KW-0010">Activator</keyword>
<evidence type="ECO:0000256" key="4">
    <source>
        <dbReference type="ARBA" id="ARBA00023163"/>
    </source>
</evidence>
<organism evidence="6 7">
    <name type="scientific">Amnibacterium kyonggiense</name>
    <dbReference type="NCBI Taxonomy" id="595671"/>
    <lineage>
        <taxon>Bacteria</taxon>
        <taxon>Bacillati</taxon>
        <taxon>Actinomycetota</taxon>
        <taxon>Actinomycetes</taxon>
        <taxon>Micrococcales</taxon>
        <taxon>Microbacteriaceae</taxon>
        <taxon>Amnibacterium</taxon>
    </lineage>
</organism>